<proteinExistence type="predicted"/>
<accession>A0A9Q8CHM8</accession>
<dbReference type="Proteomes" id="UP000295280">
    <property type="component" value="Unassembled WGS sequence"/>
</dbReference>
<dbReference type="OrthoDB" id="9797779at2"/>
<protein>
    <submittedName>
        <fullName evidence="1">DUF523 domain-containing protein</fullName>
    </submittedName>
</protein>
<reference evidence="1 2" key="1">
    <citation type="submission" date="2019-01" db="EMBL/GenBank/DDBJ databases">
        <title>Draft genome sequences of the type strains of six Macrococcus species.</title>
        <authorList>
            <person name="Mazhar S."/>
            <person name="Altermann E."/>
            <person name="Hill C."/>
            <person name="Mcauliffe O."/>
        </authorList>
    </citation>
    <scope>NUCLEOTIDE SEQUENCE [LARGE SCALE GENOMIC DNA]</scope>
    <source>
        <strain evidence="1 2">ATCC 51828</strain>
    </source>
</reference>
<dbReference type="InterPro" id="IPR007553">
    <property type="entry name" value="2-thiour_desulf"/>
</dbReference>
<name>A0A9Q8CHM8_9STAP</name>
<evidence type="ECO:0000313" key="2">
    <source>
        <dbReference type="Proteomes" id="UP000295280"/>
    </source>
</evidence>
<gene>
    <name evidence="1" type="ORF">ERX40_00160</name>
</gene>
<sequence>MILISSCLIGEKVRYDGRDQLDERLRQMVETGKAIAACPELMGGLTVPREPAEIVGGTGEDVWQGDAHVLTISGRDVTAAFKKGAHSTLSLCRELNISLVILKENSPSCGSRMIYSGDFNGSRQTGMGVTTALLERHGIKVINEKDPLLTEGHGLNQ</sequence>
<organism evidence="1 2">
    <name type="scientific">Macrococcus carouselicus</name>
    <dbReference type="NCBI Taxonomy" id="69969"/>
    <lineage>
        <taxon>Bacteria</taxon>
        <taxon>Bacillati</taxon>
        <taxon>Bacillota</taxon>
        <taxon>Bacilli</taxon>
        <taxon>Bacillales</taxon>
        <taxon>Staphylococcaceae</taxon>
        <taxon>Macrococcus</taxon>
    </lineage>
</organism>
<dbReference type="PANTHER" id="PTHR30087">
    <property type="entry name" value="INNER MEMBRANE PROTEIN"/>
    <property type="match status" value="1"/>
</dbReference>
<dbReference type="PANTHER" id="PTHR30087:SF1">
    <property type="entry name" value="HYPOTHETICAL CYTOSOLIC PROTEIN"/>
    <property type="match status" value="1"/>
</dbReference>
<dbReference type="RefSeq" id="WP_133416482.1">
    <property type="nucleotide sequence ID" value="NZ_SCWD01000001.1"/>
</dbReference>
<keyword evidence="2" id="KW-1185">Reference proteome</keyword>
<dbReference type="EMBL" id="SCWD01000001">
    <property type="protein sequence ID" value="TDM03618.1"/>
    <property type="molecule type" value="Genomic_DNA"/>
</dbReference>
<dbReference type="Pfam" id="PF04463">
    <property type="entry name" value="2-thiour_desulf"/>
    <property type="match status" value="1"/>
</dbReference>
<evidence type="ECO:0000313" key="1">
    <source>
        <dbReference type="EMBL" id="TDM03618.1"/>
    </source>
</evidence>
<comment type="caution">
    <text evidence="1">The sequence shown here is derived from an EMBL/GenBank/DDBJ whole genome shotgun (WGS) entry which is preliminary data.</text>
</comment>
<dbReference type="AlphaFoldDB" id="A0A9Q8CHM8"/>